<sequence length="257" mass="27611">MLTQTLLIFLVAVLGYLNSFFGSIMINRPIVMGMLVGLVLGDLTTGIIVGASLELVWLGVMAIGASNPPDMVSGSIIGTSYVILTHSSIATAVALAVPISMLMQMLWNVLMIVWIPLLVAKADKYAKEANYRGIDRMHYIAVFSQAVLLAGLTSTGFYFGSKAIQSFVDTIPDFVNSGLNYAMGIIPAIGFALLVKMIVNKKTACFLFLGFLLVAYLKISVLGVTAFACVLTAILLFNTGHSSSNNHVQEVIDDNEF</sequence>
<dbReference type="PANTHER" id="PTHR32502:SF8">
    <property type="entry name" value="N-ACETYLGALACTOSAMINE PERMEASE IIC COMPONENT 1"/>
    <property type="match status" value="1"/>
</dbReference>
<evidence type="ECO:0000256" key="3">
    <source>
        <dbReference type="ARBA" id="ARBA00022475"/>
    </source>
</evidence>
<dbReference type="InterPro" id="IPR050303">
    <property type="entry name" value="GatZ_KbaZ_carbometab"/>
</dbReference>
<keyword evidence="8 9" id="KW-0472">Membrane</keyword>
<evidence type="ECO:0000256" key="1">
    <source>
        <dbReference type="ARBA" id="ARBA00004651"/>
    </source>
</evidence>
<evidence type="ECO:0000256" key="7">
    <source>
        <dbReference type="ARBA" id="ARBA00022989"/>
    </source>
</evidence>
<feature type="transmembrane region" description="Helical" evidence="9">
    <location>
        <begin position="206"/>
        <end position="237"/>
    </location>
</feature>
<keyword evidence="7 9" id="KW-1133">Transmembrane helix</keyword>
<dbReference type="RefSeq" id="WP_078182038.1">
    <property type="nucleotide sequence ID" value="NZ_MUAL01000111.1"/>
</dbReference>
<comment type="subcellular location">
    <subcellularLocation>
        <location evidence="1">Cell membrane</location>
        <topology evidence="1">Multi-pass membrane protein</topology>
    </subcellularLocation>
</comment>
<reference evidence="10 11" key="1">
    <citation type="submission" date="2017-01" db="EMBL/GenBank/DDBJ databases">
        <title>Bacillus cereus isolates.</title>
        <authorList>
            <person name="Beno S.M."/>
        </authorList>
    </citation>
    <scope>NUCLEOTIDE SEQUENCE [LARGE SCALE GENOMIC DNA]</scope>
    <source>
        <strain evidence="10 11">FSL M7-1219</strain>
    </source>
</reference>
<keyword evidence="4 10" id="KW-0762">Sugar transport</keyword>
<comment type="caution">
    <text evidence="10">The sequence shown here is derived from an EMBL/GenBank/DDBJ whole genome shotgun (WGS) entry which is preliminary data.</text>
</comment>
<feature type="transmembrane region" description="Helical" evidence="9">
    <location>
        <begin position="6"/>
        <end position="26"/>
    </location>
</feature>
<evidence type="ECO:0000313" key="11">
    <source>
        <dbReference type="Proteomes" id="UP000191124"/>
    </source>
</evidence>
<dbReference type="InterPro" id="IPR004700">
    <property type="entry name" value="PTS_IIC_man"/>
</dbReference>
<proteinExistence type="predicted"/>
<feature type="transmembrane region" description="Helical" evidence="9">
    <location>
        <begin position="179"/>
        <end position="199"/>
    </location>
</feature>
<feature type="transmembrane region" description="Helical" evidence="9">
    <location>
        <begin position="38"/>
        <end position="63"/>
    </location>
</feature>
<dbReference type="AlphaFoldDB" id="A0A1S9U958"/>
<accession>A0A1S9U958</accession>
<dbReference type="GO" id="GO:0009401">
    <property type="term" value="P:phosphoenolpyruvate-dependent sugar phosphotransferase system"/>
    <property type="evidence" value="ECO:0007669"/>
    <property type="project" value="UniProtKB-KW"/>
</dbReference>
<dbReference type="PROSITE" id="PS51106">
    <property type="entry name" value="PTS_EIIC_TYPE_4"/>
    <property type="match status" value="1"/>
</dbReference>
<keyword evidence="5" id="KW-0598">Phosphotransferase system</keyword>
<keyword evidence="2" id="KW-0813">Transport</keyword>
<organism evidence="10 11">
    <name type="scientific">Bacillus cereus</name>
    <dbReference type="NCBI Taxonomy" id="1396"/>
    <lineage>
        <taxon>Bacteria</taxon>
        <taxon>Bacillati</taxon>
        <taxon>Bacillota</taxon>
        <taxon>Bacilli</taxon>
        <taxon>Bacillales</taxon>
        <taxon>Bacillaceae</taxon>
        <taxon>Bacillus</taxon>
        <taxon>Bacillus cereus group</taxon>
    </lineage>
</organism>
<name>A0A1S9U958_BACCE</name>
<evidence type="ECO:0000256" key="9">
    <source>
        <dbReference type="SAM" id="Phobius"/>
    </source>
</evidence>
<keyword evidence="6 9" id="KW-0812">Transmembrane</keyword>
<feature type="transmembrane region" description="Helical" evidence="9">
    <location>
        <begin position="89"/>
        <end position="119"/>
    </location>
</feature>
<dbReference type="GO" id="GO:0005886">
    <property type="term" value="C:plasma membrane"/>
    <property type="evidence" value="ECO:0007669"/>
    <property type="project" value="UniProtKB-SubCell"/>
</dbReference>
<dbReference type="PANTHER" id="PTHR32502">
    <property type="entry name" value="N-ACETYLGALACTOSAMINE PERMEASE II COMPONENT-RELATED"/>
    <property type="match status" value="1"/>
</dbReference>
<evidence type="ECO:0000256" key="2">
    <source>
        <dbReference type="ARBA" id="ARBA00022448"/>
    </source>
</evidence>
<evidence type="ECO:0000256" key="6">
    <source>
        <dbReference type="ARBA" id="ARBA00022692"/>
    </source>
</evidence>
<dbReference type="Pfam" id="PF03609">
    <property type="entry name" value="EII-Sor"/>
    <property type="match status" value="1"/>
</dbReference>
<keyword evidence="3" id="KW-1003">Cell membrane</keyword>
<evidence type="ECO:0000256" key="5">
    <source>
        <dbReference type="ARBA" id="ARBA00022683"/>
    </source>
</evidence>
<evidence type="ECO:0000313" key="10">
    <source>
        <dbReference type="EMBL" id="OOR18733.1"/>
    </source>
</evidence>
<feature type="transmembrane region" description="Helical" evidence="9">
    <location>
        <begin position="139"/>
        <end position="159"/>
    </location>
</feature>
<dbReference type="EMBL" id="MUAL01000111">
    <property type="protein sequence ID" value="OOR18733.1"/>
    <property type="molecule type" value="Genomic_DNA"/>
</dbReference>
<dbReference type="Proteomes" id="UP000191124">
    <property type="component" value="Unassembled WGS sequence"/>
</dbReference>
<gene>
    <name evidence="10" type="ORF">BW892_26225</name>
</gene>
<evidence type="ECO:0000256" key="8">
    <source>
        <dbReference type="ARBA" id="ARBA00023136"/>
    </source>
</evidence>
<evidence type="ECO:0000256" key="4">
    <source>
        <dbReference type="ARBA" id="ARBA00022597"/>
    </source>
</evidence>
<protein>
    <submittedName>
        <fullName evidence="10">PTS sugar transporter subunit IIC</fullName>
    </submittedName>
</protein>